<dbReference type="EMBL" id="JBHSZP010000034">
    <property type="protein sequence ID" value="MFC7091228.1"/>
    <property type="molecule type" value="Genomic_DNA"/>
</dbReference>
<gene>
    <name evidence="1" type="ORF">ACFQH5_16920</name>
</gene>
<reference evidence="2" key="1">
    <citation type="journal article" date="2019" name="Int. J. Syst. Evol. Microbiol.">
        <title>The Global Catalogue of Microorganisms (GCM) 10K type strain sequencing project: providing services to taxonomists for standard genome sequencing and annotation.</title>
        <authorList>
            <consortium name="The Broad Institute Genomics Platform"/>
            <consortium name="The Broad Institute Genome Sequencing Center for Infectious Disease"/>
            <person name="Wu L."/>
            <person name="Ma J."/>
        </authorList>
    </citation>
    <scope>NUCLEOTIDE SEQUENCE [LARGE SCALE GENOMIC DNA]</scope>
    <source>
        <strain evidence="2">CGMCC 1.13666</strain>
    </source>
</reference>
<comment type="caution">
    <text evidence="1">The sequence shown here is derived from an EMBL/GenBank/DDBJ whole genome shotgun (WGS) entry which is preliminary data.</text>
</comment>
<organism evidence="1 2">
    <name type="scientific">Halomonas salifodinae</name>
    <dbReference type="NCBI Taxonomy" id="438745"/>
    <lineage>
        <taxon>Bacteria</taxon>
        <taxon>Pseudomonadati</taxon>
        <taxon>Pseudomonadota</taxon>
        <taxon>Gammaproteobacteria</taxon>
        <taxon>Oceanospirillales</taxon>
        <taxon>Halomonadaceae</taxon>
        <taxon>Halomonas</taxon>
    </lineage>
</organism>
<evidence type="ECO:0000313" key="1">
    <source>
        <dbReference type="EMBL" id="MFC7091228.1"/>
    </source>
</evidence>
<protein>
    <submittedName>
        <fullName evidence="1">Uncharacterized protein</fullName>
    </submittedName>
</protein>
<evidence type="ECO:0000313" key="2">
    <source>
        <dbReference type="Proteomes" id="UP001596411"/>
    </source>
</evidence>
<accession>A0ABW2F2D3</accession>
<sequence>MMNINEFSSQRVLWRGLCNDLVCQITLHGLHEARGRRAGEEMVWGTP</sequence>
<proteinExistence type="predicted"/>
<keyword evidence="2" id="KW-1185">Reference proteome</keyword>
<name>A0ABW2F2D3_9GAMM</name>
<dbReference type="RefSeq" id="WP_346064212.1">
    <property type="nucleotide sequence ID" value="NZ_BAAADR010000046.1"/>
</dbReference>
<dbReference type="Proteomes" id="UP001596411">
    <property type="component" value="Unassembled WGS sequence"/>
</dbReference>